<evidence type="ECO:0000313" key="3">
    <source>
        <dbReference type="Proteomes" id="UP000027222"/>
    </source>
</evidence>
<dbReference type="Proteomes" id="UP000027222">
    <property type="component" value="Unassembled WGS sequence"/>
</dbReference>
<evidence type="ECO:0000313" key="2">
    <source>
        <dbReference type="EMBL" id="KDR65658.1"/>
    </source>
</evidence>
<evidence type="ECO:0000256" key="1">
    <source>
        <dbReference type="SAM" id="MobiDB-lite"/>
    </source>
</evidence>
<feature type="region of interest" description="Disordered" evidence="1">
    <location>
        <begin position="537"/>
        <end position="559"/>
    </location>
</feature>
<gene>
    <name evidence="2" type="ORF">GALMADRAFT_148526</name>
</gene>
<keyword evidence="3" id="KW-1185">Reference proteome</keyword>
<dbReference type="HOGENOM" id="CLU_030662_0_0_1"/>
<accession>A0A067SFX1</accession>
<protein>
    <recommendedName>
        <fullName evidence="4">F-box domain-containing protein</fullName>
    </recommendedName>
</protein>
<name>A0A067SFX1_GALM3</name>
<evidence type="ECO:0008006" key="4">
    <source>
        <dbReference type="Google" id="ProtNLM"/>
    </source>
</evidence>
<dbReference type="EMBL" id="KL142437">
    <property type="protein sequence ID" value="KDR65658.1"/>
    <property type="molecule type" value="Genomic_DNA"/>
</dbReference>
<proteinExistence type="predicted"/>
<reference evidence="3" key="1">
    <citation type="journal article" date="2014" name="Proc. Natl. Acad. Sci. U.S.A.">
        <title>Extensive sampling of basidiomycete genomes demonstrates inadequacy of the white-rot/brown-rot paradigm for wood decay fungi.</title>
        <authorList>
            <person name="Riley R."/>
            <person name="Salamov A.A."/>
            <person name="Brown D.W."/>
            <person name="Nagy L.G."/>
            <person name="Floudas D."/>
            <person name="Held B.W."/>
            <person name="Levasseur A."/>
            <person name="Lombard V."/>
            <person name="Morin E."/>
            <person name="Otillar R."/>
            <person name="Lindquist E.A."/>
            <person name="Sun H."/>
            <person name="LaButti K.M."/>
            <person name="Schmutz J."/>
            <person name="Jabbour D."/>
            <person name="Luo H."/>
            <person name="Baker S.E."/>
            <person name="Pisabarro A.G."/>
            <person name="Walton J.D."/>
            <person name="Blanchette R.A."/>
            <person name="Henrissat B."/>
            <person name="Martin F."/>
            <person name="Cullen D."/>
            <person name="Hibbett D.S."/>
            <person name="Grigoriev I.V."/>
        </authorList>
    </citation>
    <scope>NUCLEOTIDE SEQUENCE [LARGE SCALE GENOMIC DNA]</scope>
    <source>
        <strain evidence="3">CBS 339.88</strain>
    </source>
</reference>
<dbReference type="AlphaFoldDB" id="A0A067SFX1"/>
<organism evidence="2 3">
    <name type="scientific">Galerina marginata (strain CBS 339.88)</name>
    <dbReference type="NCBI Taxonomy" id="685588"/>
    <lineage>
        <taxon>Eukaryota</taxon>
        <taxon>Fungi</taxon>
        <taxon>Dikarya</taxon>
        <taxon>Basidiomycota</taxon>
        <taxon>Agaricomycotina</taxon>
        <taxon>Agaricomycetes</taxon>
        <taxon>Agaricomycetidae</taxon>
        <taxon>Agaricales</taxon>
        <taxon>Agaricineae</taxon>
        <taxon>Strophariaceae</taxon>
        <taxon>Galerina</taxon>
    </lineage>
</organism>
<sequence length="559" mass="63612">MTELKTTVSLRLPSSCRALSQQNGQNHDNISNPKPPIFNLHNDILWWIFWLNADMEEEAEDKDEIAAIDTLRFSSQVSSSWRQIILSFSSLWGQVINLSHLEHNEWREEVLRRTGRSLLSVLWGYSGIVCLSEDVAANILEHHWDRIRWLKLDFTSTGWMKGFKITQFWEIFRRPSEVLETFRITFDPREQEPAPILSPLDFVVFNNLAPALRIFFAPNIKFNLYAPWLAHLRFLALNCEVSAYDVIQAISHMPLLEFLVDTTSNAIASTGVALSSLPQITAPSIKAITLDSNSDIGPYMDFLAQIKPLVGCYLNFSHDGLTCNGETLNLASCVLHTYSKCCDFTRAINMSLNLYPRHFNFEAQIPRQGLFHFKIRYCTELPRGIINALFAALPSIKFQDVETLALSISRLIFKPSDSRISQFVLSVPSVKMLSVSPETLDFLLKLPSDILALSFPVLRRVEISWCLLEKELSIIKQFLMSRISAGRPVEILSIPIDLDSYTDLRSLDEFTGLALILRSRDQEYDHMCGSGQVEDLFIPPKRRHGSDSPSSEFSSEDGQ</sequence>